<sequence length="351" mass="40279">MLITAQDTAVVILSYNGKKWHELFLPLIVAEAPSGYSVVVVDNASTDDTADYIRTHFPGVSLLQIAVNKGFAHGYAEALKQISSKYYVLLSADFEVTPGWFPPLHQAMEQHPQMAACQPKIRYYREREKFEYAGAAGGFKDTFGYMFCRGRVLDEIESDQGQYDDNVEIFWASGGCLFVRAELYHKVGGLDDEFYAHQEEIDLCWRLQNAGYTVGYIGSSTVYHVGGSVISYGSPQKLFYNFRNSLIILLKNEPLRRLVWLFPVRLVLDGVAGLHFMMQGKFRECFTVIKAHFNFYGSLGKWMKHRRQARRLVSAQPVKRSVYKGSIVWQYFIKKTRRFSELNWKPQPLKP</sequence>
<feature type="domain" description="Glycosyltransferase 2-like" evidence="4">
    <location>
        <begin position="10"/>
        <end position="135"/>
    </location>
</feature>
<dbReference type="PANTHER" id="PTHR43179">
    <property type="entry name" value="RHAMNOSYLTRANSFERASE WBBL"/>
    <property type="match status" value="1"/>
</dbReference>
<dbReference type="Proteomes" id="UP001501410">
    <property type="component" value="Unassembled WGS sequence"/>
</dbReference>
<keyword evidence="3" id="KW-0808">Transferase</keyword>
<accession>A0ABP8MGL1</accession>
<dbReference type="PANTHER" id="PTHR43179:SF12">
    <property type="entry name" value="GALACTOFURANOSYLTRANSFERASE GLFT2"/>
    <property type="match status" value="1"/>
</dbReference>
<organism evidence="5 6">
    <name type="scientific">Rurimicrobium arvi</name>
    <dbReference type="NCBI Taxonomy" id="2049916"/>
    <lineage>
        <taxon>Bacteria</taxon>
        <taxon>Pseudomonadati</taxon>
        <taxon>Bacteroidota</taxon>
        <taxon>Chitinophagia</taxon>
        <taxon>Chitinophagales</taxon>
        <taxon>Chitinophagaceae</taxon>
        <taxon>Rurimicrobium</taxon>
    </lineage>
</organism>
<evidence type="ECO:0000313" key="5">
    <source>
        <dbReference type="EMBL" id="GAA4448457.1"/>
    </source>
</evidence>
<evidence type="ECO:0000256" key="3">
    <source>
        <dbReference type="ARBA" id="ARBA00022679"/>
    </source>
</evidence>
<dbReference type="Pfam" id="PF00535">
    <property type="entry name" value="Glycos_transf_2"/>
    <property type="match status" value="1"/>
</dbReference>
<dbReference type="InterPro" id="IPR001173">
    <property type="entry name" value="Glyco_trans_2-like"/>
</dbReference>
<evidence type="ECO:0000259" key="4">
    <source>
        <dbReference type="Pfam" id="PF00535"/>
    </source>
</evidence>
<comment type="similarity">
    <text evidence="1">Belongs to the glycosyltransferase 2 family.</text>
</comment>
<proteinExistence type="inferred from homology"/>
<evidence type="ECO:0000313" key="6">
    <source>
        <dbReference type="Proteomes" id="UP001501410"/>
    </source>
</evidence>
<dbReference type="SUPFAM" id="SSF53448">
    <property type="entry name" value="Nucleotide-diphospho-sugar transferases"/>
    <property type="match status" value="1"/>
</dbReference>
<dbReference type="InterPro" id="IPR029044">
    <property type="entry name" value="Nucleotide-diphossugar_trans"/>
</dbReference>
<dbReference type="Gene3D" id="3.90.550.10">
    <property type="entry name" value="Spore Coat Polysaccharide Biosynthesis Protein SpsA, Chain A"/>
    <property type="match status" value="1"/>
</dbReference>
<keyword evidence="2" id="KW-0328">Glycosyltransferase</keyword>
<evidence type="ECO:0000256" key="1">
    <source>
        <dbReference type="ARBA" id="ARBA00006739"/>
    </source>
</evidence>
<gene>
    <name evidence="5" type="ORF">GCM10023092_01030</name>
</gene>
<dbReference type="CDD" id="cd04186">
    <property type="entry name" value="GT_2_like_c"/>
    <property type="match status" value="1"/>
</dbReference>
<keyword evidence="6" id="KW-1185">Reference proteome</keyword>
<name>A0ABP8MGL1_9BACT</name>
<dbReference type="RefSeq" id="WP_344821595.1">
    <property type="nucleotide sequence ID" value="NZ_BAABEZ010000001.1"/>
</dbReference>
<evidence type="ECO:0000256" key="2">
    <source>
        <dbReference type="ARBA" id="ARBA00022676"/>
    </source>
</evidence>
<protein>
    <submittedName>
        <fullName evidence="5">Glycosyltransferase family 2 protein</fullName>
    </submittedName>
</protein>
<dbReference type="EMBL" id="BAABEZ010000001">
    <property type="protein sequence ID" value="GAA4448457.1"/>
    <property type="molecule type" value="Genomic_DNA"/>
</dbReference>
<comment type="caution">
    <text evidence="5">The sequence shown here is derived from an EMBL/GenBank/DDBJ whole genome shotgun (WGS) entry which is preliminary data.</text>
</comment>
<reference evidence="6" key="1">
    <citation type="journal article" date="2019" name="Int. J. Syst. Evol. Microbiol.">
        <title>The Global Catalogue of Microorganisms (GCM) 10K type strain sequencing project: providing services to taxonomists for standard genome sequencing and annotation.</title>
        <authorList>
            <consortium name="The Broad Institute Genomics Platform"/>
            <consortium name="The Broad Institute Genome Sequencing Center for Infectious Disease"/>
            <person name="Wu L."/>
            <person name="Ma J."/>
        </authorList>
    </citation>
    <scope>NUCLEOTIDE SEQUENCE [LARGE SCALE GENOMIC DNA]</scope>
    <source>
        <strain evidence="6">JCM 31921</strain>
    </source>
</reference>